<dbReference type="CDD" id="cd00494">
    <property type="entry name" value="PBP2_HMBS"/>
    <property type="match status" value="1"/>
</dbReference>
<comment type="cofactor">
    <cofactor evidence="1">
        <name>dipyrromethane</name>
        <dbReference type="ChEBI" id="CHEBI:60342"/>
    </cofactor>
</comment>
<comment type="pathway">
    <text evidence="3">Porphyrin-containing compound metabolism; protoporphyrin-IX biosynthesis; coproporphyrinogen-III from 5-aminolevulinate: step 2/4.</text>
</comment>
<dbReference type="Gene3D" id="3.40.190.10">
    <property type="entry name" value="Periplasmic binding protein-like II"/>
    <property type="match status" value="2"/>
</dbReference>
<evidence type="ECO:0000256" key="7">
    <source>
        <dbReference type="ARBA" id="ARBA00022679"/>
    </source>
</evidence>
<accession>A0A2J0KV75</accession>
<dbReference type="InterPro" id="IPR006674">
    <property type="entry name" value="HD_domain"/>
</dbReference>
<evidence type="ECO:0000256" key="2">
    <source>
        <dbReference type="ARBA" id="ARBA00002869"/>
    </source>
</evidence>
<name>A0A2J0KV75_9BACT</name>
<dbReference type="PANTHER" id="PTHR11557">
    <property type="entry name" value="PORPHOBILINOGEN DEAMINASE"/>
    <property type="match status" value="1"/>
</dbReference>
<keyword evidence="8" id="KW-0627">Porphyrin biosynthesis</keyword>
<dbReference type="Pfam" id="PF01966">
    <property type="entry name" value="HD"/>
    <property type="match status" value="1"/>
</dbReference>
<dbReference type="Gene3D" id="1.10.3210.10">
    <property type="entry name" value="Hypothetical protein af1432"/>
    <property type="match status" value="1"/>
</dbReference>
<evidence type="ECO:0000259" key="11">
    <source>
        <dbReference type="Pfam" id="PF01379"/>
    </source>
</evidence>
<dbReference type="GO" id="GO:0004418">
    <property type="term" value="F:hydroxymethylbilane synthase activity"/>
    <property type="evidence" value="ECO:0007669"/>
    <property type="project" value="UniProtKB-UniRule"/>
</dbReference>
<evidence type="ECO:0000256" key="9">
    <source>
        <dbReference type="ARBA" id="ARBA00048169"/>
    </source>
</evidence>
<protein>
    <recommendedName>
        <fullName evidence="6 10">Hydroxymethylbilane synthase</fullName>
        <ecNumber evidence="6 10">2.5.1.61</ecNumber>
    </recommendedName>
</protein>
<comment type="similarity">
    <text evidence="4">Belongs to the HMBS family.</text>
</comment>
<feature type="domain" description="HD" evidence="12">
    <location>
        <begin position="246"/>
        <end position="351"/>
    </location>
</feature>
<evidence type="ECO:0000256" key="6">
    <source>
        <dbReference type="ARBA" id="ARBA00012655"/>
    </source>
</evidence>
<evidence type="ECO:0000259" key="12">
    <source>
        <dbReference type="Pfam" id="PF01966"/>
    </source>
</evidence>
<reference evidence="13 14" key="1">
    <citation type="submission" date="2017-09" db="EMBL/GenBank/DDBJ databases">
        <title>Depth-based differentiation of microbial function through sediment-hosted aquifers and enrichment of novel symbionts in the deep terrestrial subsurface.</title>
        <authorList>
            <person name="Probst A.J."/>
            <person name="Ladd B."/>
            <person name="Jarett J.K."/>
            <person name="Geller-Mcgrath D.E."/>
            <person name="Sieber C.M."/>
            <person name="Emerson J.B."/>
            <person name="Anantharaman K."/>
            <person name="Thomas B.C."/>
            <person name="Malmstrom R."/>
            <person name="Stieglmeier M."/>
            <person name="Klingl A."/>
            <person name="Woyke T."/>
            <person name="Ryan C.M."/>
            <person name="Banfield J.F."/>
        </authorList>
    </citation>
    <scope>NUCLEOTIDE SEQUENCE [LARGE SCALE GENOMIC DNA]</scope>
    <source>
        <strain evidence="13">CG07_land_8_20_14_0_80_42_15</strain>
    </source>
</reference>
<comment type="function">
    <text evidence="2">Tetrapolymerization of the monopyrrole PBG into the hydroxymethylbilane pre-uroporphyrinogen in several discrete steps.</text>
</comment>
<organism evidence="13 14">
    <name type="scientific">Candidatus Aquitaenariimonas noxiae</name>
    <dbReference type="NCBI Taxonomy" id="1974741"/>
    <lineage>
        <taxon>Bacteria</taxon>
        <taxon>Pseudomonadati</taxon>
        <taxon>Candidatus Omnitrophota</taxon>
        <taxon>Candidatus Aquitaenariimonas</taxon>
    </lineage>
</organism>
<dbReference type="SUPFAM" id="SSF109604">
    <property type="entry name" value="HD-domain/PDEase-like"/>
    <property type="match status" value="1"/>
</dbReference>
<dbReference type="Pfam" id="PF01379">
    <property type="entry name" value="Porphobil_deam"/>
    <property type="match status" value="1"/>
</dbReference>
<dbReference type="GO" id="GO:0006783">
    <property type="term" value="P:heme biosynthetic process"/>
    <property type="evidence" value="ECO:0007669"/>
    <property type="project" value="TreeGrafter"/>
</dbReference>
<dbReference type="InterPro" id="IPR003607">
    <property type="entry name" value="HD/PDEase_dom"/>
</dbReference>
<dbReference type="PANTHER" id="PTHR11557:SF0">
    <property type="entry name" value="PORPHOBILINOGEN DEAMINASE"/>
    <property type="match status" value="1"/>
</dbReference>
<dbReference type="AlphaFoldDB" id="A0A2J0KV75"/>
<evidence type="ECO:0000256" key="3">
    <source>
        <dbReference type="ARBA" id="ARBA00004735"/>
    </source>
</evidence>
<dbReference type="EMBL" id="PEWV01000039">
    <property type="protein sequence ID" value="PIU41679.1"/>
    <property type="molecule type" value="Genomic_DNA"/>
</dbReference>
<evidence type="ECO:0000256" key="8">
    <source>
        <dbReference type="ARBA" id="ARBA00023244"/>
    </source>
</evidence>
<evidence type="ECO:0000256" key="10">
    <source>
        <dbReference type="NCBIfam" id="TIGR00212"/>
    </source>
</evidence>
<dbReference type="CDD" id="cd00077">
    <property type="entry name" value="HDc"/>
    <property type="match status" value="1"/>
</dbReference>
<dbReference type="NCBIfam" id="TIGR00212">
    <property type="entry name" value="hemC"/>
    <property type="match status" value="1"/>
</dbReference>
<proteinExistence type="inferred from homology"/>
<dbReference type="FunFam" id="3.40.190.10:FF:000005">
    <property type="entry name" value="Porphobilinogen deaminase"/>
    <property type="match status" value="1"/>
</dbReference>
<dbReference type="Proteomes" id="UP000230052">
    <property type="component" value="Unassembled WGS sequence"/>
</dbReference>
<comment type="catalytic activity">
    <reaction evidence="9">
        <text>4 porphobilinogen + H2O = hydroxymethylbilane + 4 NH4(+)</text>
        <dbReference type="Rhea" id="RHEA:13185"/>
        <dbReference type="ChEBI" id="CHEBI:15377"/>
        <dbReference type="ChEBI" id="CHEBI:28938"/>
        <dbReference type="ChEBI" id="CHEBI:57845"/>
        <dbReference type="ChEBI" id="CHEBI:58126"/>
        <dbReference type="EC" id="2.5.1.61"/>
    </reaction>
</comment>
<evidence type="ECO:0000256" key="5">
    <source>
        <dbReference type="ARBA" id="ARBA00011245"/>
    </source>
</evidence>
<evidence type="ECO:0000256" key="4">
    <source>
        <dbReference type="ARBA" id="ARBA00005638"/>
    </source>
</evidence>
<feature type="domain" description="Porphobilinogen deaminase N-terminal" evidence="11">
    <location>
        <begin position="6"/>
        <end position="211"/>
    </location>
</feature>
<dbReference type="InterPro" id="IPR022417">
    <property type="entry name" value="Porphobilin_deaminase_N"/>
</dbReference>
<comment type="subunit">
    <text evidence="5">Monomer.</text>
</comment>
<comment type="caution">
    <text evidence="13">The sequence shown here is derived from an EMBL/GenBank/DDBJ whole genome shotgun (WGS) entry which is preliminary data.</text>
</comment>
<dbReference type="PRINTS" id="PR00151">
    <property type="entry name" value="PORPHBDMNASE"/>
</dbReference>
<dbReference type="GO" id="GO:0005737">
    <property type="term" value="C:cytoplasm"/>
    <property type="evidence" value="ECO:0007669"/>
    <property type="project" value="UniProtKB-UniRule"/>
</dbReference>
<evidence type="ECO:0000313" key="13">
    <source>
        <dbReference type="EMBL" id="PIU41679.1"/>
    </source>
</evidence>
<sequence length="391" mass="43735">MAKTYRIGTRTSPLALKQVEEILLALRRFYPDFKTEIIGIDTYGDKDKVTPISQIEGTDFFTREIDEALLKDKVDFAVHSAKDLPDTVKEGLVVAAQTKSIDPYDALVSRNGLKLAELPQGARIGTSSIRRKTQLSKYRDDFDIVGIRGNIEERLEKLDAGDLDAIVIAASGLVRLGLEKRITERIPLEIIKPHPLQGALAIVTRSGSAEVIKLVSVLDVRKNGSFDLEGRILEKMEGYFGPDTRRIHHAWQVLKYAKEISQKEGGDSGVIAASAILHDIGIKECEKKYNSTGGQLQEKEGPPIARSILRDLHVSEEIISEVCQIIASHHSPGEIDTLNFKILWDADWLVNLKDEYHIKDKQRLVDIIEKTFLTETGKMKARGIYIKDGKE</sequence>
<dbReference type="SUPFAM" id="SSF53850">
    <property type="entry name" value="Periplasmic binding protein-like II"/>
    <property type="match status" value="1"/>
</dbReference>
<keyword evidence="7" id="KW-0808">Transferase</keyword>
<gene>
    <name evidence="13" type="ORF">COS99_04175</name>
</gene>
<dbReference type="InterPro" id="IPR000860">
    <property type="entry name" value="HemC"/>
</dbReference>
<evidence type="ECO:0000256" key="1">
    <source>
        <dbReference type="ARBA" id="ARBA00001916"/>
    </source>
</evidence>
<dbReference type="EC" id="2.5.1.61" evidence="6 10"/>
<evidence type="ECO:0000313" key="14">
    <source>
        <dbReference type="Proteomes" id="UP000230052"/>
    </source>
</evidence>